<sequence>MDNSPLAKLPAELRNTIYEFAFYREAPIRIEMHGTPPTLRRCPNSADPDKHLLALPATCNEVRHESLLVFYASNAIELHFSPTPRDYAGPMHDILADLGQAKAGVLRSLTLNLGNLPPEHHCDIRDAVRQAQGCAEQLRGGQQWALCPPIQVKAACLYDTRAPWGGKRWARIVSDREVVVELELGDLRGSCGGPLWEVDRLLGGWDEDVSRTVAAQLQPLRQVLCGIGMGRGMGGSRA</sequence>
<protein>
    <submittedName>
        <fullName evidence="1">Uncharacterized protein</fullName>
    </submittedName>
</protein>
<accession>A0AAV9JXE2</accession>
<organism evidence="1 2">
    <name type="scientific">Oleoguttula mirabilis</name>
    <dbReference type="NCBI Taxonomy" id="1507867"/>
    <lineage>
        <taxon>Eukaryota</taxon>
        <taxon>Fungi</taxon>
        <taxon>Dikarya</taxon>
        <taxon>Ascomycota</taxon>
        <taxon>Pezizomycotina</taxon>
        <taxon>Dothideomycetes</taxon>
        <taxon>Dothideomycetidae</taxon>
        <taxon>Mycosphaerellales</taxon>
        <taxon>Teratosphaeriaceae</taxon>
        <taxon>Oleoguttula</taxon>
    </lineage>
</organism>
<evidence type="ECO:0000313" key="1">
    <source>
        <dbReference type="EMBL" id="KAK4550303.1"/>
    </source>
</evidence>
<name>A0AAV9JXE2_9PEZI</name>
<dbReference type="EMBL" id="JAVFHQ010000002">
    <property type="protein sequence ID" value="KAK4550303.1"/>
    <property type="molecule type" value="Genomic_DNA"/>
</dbReference>
<dbReference type="AlphaFoldDB" id="A0AAV9JXE2"/>
<dbReference type="PANTHER" id="PTHR42085:SF1">
    <property type="entry name" value="F-BOX DOMAIN-CONTAINING PROTEIN"/>
    <property type="match status" value="1"/>
</dbReference>
<gene>
    <name evidence="1" type="ORF">LTR36_003270</name>
</gene>
<reference evidence="1 2" key="1">
    <citation type="submission" date="2021-11" db="EMBL/GenBank/DDBJ databases">
        <title>Black yeast isolated from Biological Soil Crust.</title>
        <authorList>
            <person name="Kurbessoian T."/>
        </authorList>
    </citation>
    <scope>NUCLEOTIDE SEQUENCE [LARGE SCALE GENOMIC DNA]</scope>
    <source>
        <strain evidence="1 2">CCFEE 5522</strain>
    </source>
</reference>
<comment type="caution">
    <text evidence="1">The sequence shown here is derived from an EMBL/GenBank/DDBJ whole genome shotgun (WGS) entry which is preliminary data.</text>
</comment>
<proteinExistence type="predicted"/>
<dbReference type="Proteomes" id="UP001324427">
    <property type="component" value="Unassembled WGS sequence"/>
</dbReference>
<dbReference type="InterPro" id="IPR038883">
    <property type="entry name" value="AN11006-like"/>
</dbReference>
<dbReference type="PANTHER" id="PTHR42085">
    <property type="entry name" value="F-BOX DOMAIN-CONTAINING PROTEIN"/>
    <property type="match status" value="1"/>
</dbReference>
<keyword evidence="2" id="KW-1185">Reference proteome</keyword>
<evidence type="ECO:0000313" key="2">
    <source>
        <dbReference type="Proteomes" id="UP001324427"/>
    </source>
</evidence>